<organism evidence="3 4">
    <name type="scientific">Eleutherodactylus coqui</name>
    <name type="common">Puerto Rican coqui</name>
    <dbReference type="NCBI Taxonomy" id="57060"/>
    <lineage>
        <taxon>Eukaryota</taxon>
        <taxon>Metazoa</taxon>
        <taxon>Chordata</taxon>
        <taxon>Craniata</taxon>
        <taxon>Vertebrata</taxon>
        <taxon>Euteleostomi</taxon>
        <taxon>Amphibia</taxon>
        <taxon>Batrachia</taxon>
        <taxon>Anura</taxon>
        <taxon>Neobatrachia</taxon>
        <taxon>Hyloidea</taxon>
        <taxon>Eleutherodactylidae</taxon>
        <taxon>Eleutherodactylinae</taxon>
        <taxon>Eleutherodactylus</taxon>
        <taxon>Eleutherodactylus</taxon>
    </lineage>
</organism>
<evidence type="ECO:0000256" key="2">
    <source>
        <dbReference type="SAM" id="Coils"/>
    </source>
</evidence>
<dbReference type="InterPro" id="IPR019734">
    <property type="entry name" value="TPR_rpt"/>
</dbReference>
<dbReference type="SMART" id="SM00028">
    <property type="entry name" value="TPR"/>
    <property type="match status" value="2"/>
</dbReference>
<evidence type="ECO:0000313" key="3">
    <source>
        <dbReference type="EMBL" id="KAG9463873.1"/>
    </source>
</evidence>
<keyword evidence="4" id="KW-1185">Reference proteome</keyword>
<proteinExistence type="predicted"/>
<dbReference type="FunFam" id="1.25.40.10:FF:000061">
    <property type="entry name" value="Tetratricopeptide repeat domain 17"/>
    <property type="match status" value="1"/>
</dbReference>
<dbReference type="PANTHER" id="PTHR16091">
    <property type="entry name" value="TTC17 PROTEIN"/>
    <property type="match status" value="1"/>
</dbReference>
<dbReference type="InterPro" id="IPR011990">
    <property type="entry name" value="TPR-like_helical_dom_sf"/>
</dbReference>
<keyword evidence="1" id="KW-0802">TPR repeat</keyword>
<dbReference type="SUPFAM" id="SSF48452">
    <property type="entry name" value="TPR-like"/>
    <property type="match status" value="1"/>
</dbReference>
<dbReference type="Gene3D" id="1.25.40.10">
    <property type="entry name" value="Tetratricopeptide repeat domain"/>
    <property type="match status" value="1"/>
</dbReference>
<accession>A0A8J6BNP4</accession>
<dbReference type="Pfam" id="PF13181">
    <property type="entry name" value="TPR_8"/>
    <property type="match status" value="2"/>
</dbReference>
<feature type="non-terminal residue" evidence="3">
    <location>
        <position position="516"/>
    </location>
</feature>
<dbReference type="GO" id="GO:0044782">
    <property type="term" value="P:cilium organization"/>
    <property type="evidence" value="ECO:0007669"/>
    <property type="project" value="TreeGrafter"/>
</dbReference>
<dbReference type="EMBL" id="WNTK01005654">
    <property type="protein sequence ID" value="KAG9463873.1"/>
    <property type="molecule type" value="Genomic_DNA"/>
</dbReference>
<dbReference type="PROSITE" id="PS50005">
    <property type="entry name" value="TPR"/>
    <property type="match status" value="2"/>
</dbReference>
<dbReference type="OrthoDB" id="2115703at2759"/>
<evidence type="ECO:0000256" key="1">
    <source>
        <dbReference type="PROSITE-ProRule" id="PRU00339"/>
    </source>
</evidence>
<comment type="caution">
    <text evidence="3">The sequence shown here is derived from an EMBL/GenBank/DDBJ whole genome shotgun (WGS) entry which is preliminary data.</text>
</comment>
<gene>
    <name evidence="3" type="ORF">GDO78_020895</name>
</gene>
<evidence type="ECO:0000313" key="4">
    <source>
        <dbReference type="Proteomes" id="UP000770717"/>
    </source>
</evidence>
<dbReference type="InterPro" id="IPR052630">
    <property type="entry name" value="TTC17"/>
</dbReference>
<feature type="repeat" description="TPR" evidence="1">
    <location>
        <begin position="399"/>
        <end position="432"/>
    </location>
</feature>
<feature type="non-terminal residue" evidence="3">
    <location>
        <position position="1"/>
    </location>
</feature>
<sequence length="516" mass="59027">VDDIGHRLHEALVKNTTSWVLYNLASFYWRIKNEPFHVVECAMRALHFSSRHNKDIALLNMANVLHRAHFSADAAILVHSALDVSPGLDVSMDSLMLGEYNHSVLCYDRVLESRPFFYEADKRKKAVLCQQKLEQKLEAQHRSLQRTLNELKEYQKQHDHYLRQQEVLEKHKLIQEEQILRNIIHETQMAKEAQLGNHQICQIGSRKHSLHCPWDLPVRYHRGDIFENVDHVLFGDDTSSALMTSINLDLQANQSILLQRSPVSRSAIKVWGLDAASFHQETDSLWPKKTDCAKRFPTVPPPEELPKYYLPPGQPGLRQIDTGSDLHTPDCTSLPEMRKNESLQRLLMEVEGRLDLQQLKPDRHAQQALQSLLNNLSISEDELKLSLYHSFAQPAGPVWSVLNEAALYWRAIGNYTQAITCLRRALNLAPTQNQHIPLVNLANLLMHHGFHLDASKLLVQARTLDRSEPLVLLSLGNAYLSLKNLSGALQVFRAVLDLNRGCPECRDSLQMIRCLQ</sequence>
<protein>
    <recommendedName>
        <fullName evidence="5">Tetratricopeptide repeat domain 17</fullName>
    </recommendedName>
</protein>
<name>A0A8J6BNP4_ELECQ</name>
<reference evidence="3" key="1">
    <citation type="thesis" date="2020" institute="ProQuest LLC" country="789 East Eisenhower Parkway, Ann Arbor, MI, USA">
        <title>Comparative Genomics and Chromosome Evolution.</title>
        <authorList>
            <person name="Mudd A.B."/>
        </authorList>
    </citation>
    <scope>NUCLEOTIDE SEQUENCE</scope>
    <source>
        <strain evidence="3">HN-11 Male</strain>
        <tissue evidence="3">Kidney and liver</tissue>
    </source>
</reference>
<keyword evidence="2" id="KW-0175">Coiled coil</keyword>
<feature type="coiled-coil region" evidence="2">
    <location>
        <begin position="130"/>
        <end position="171"/>
    </location>
</feature>
<dbReference type="AlphaFoldDB" id="A0A8J6BNP4"/>
<feature type="repeat" description="TPR" evidence="1">
    <location>
        <begin position="469"/>
        <end position="502"/>
    </location>
</feature>
<dbReference type="GO" id="GO:0005737">
    <property type="term" value="C:cytoplasm"/>
    <property type="evidence" value="ECO:0007669"/>
    <property type="project" value="TreeGrafter"/>
</dbReference>
<dbReference type="GO" id="GO:0030041">
    <property type="term" value="P:actin filament polymerization"/>
    <property type="evidence" value="ECO:0007669"/>
    <property type="project" value="TreeGrafter"/>
</dbReference>
<dbReference type="Proteomes" id="UP000770717">
    <property type="component" value="Unassembled WGS sequence"/>
</dbReference>
<evidence type="ECO:0008006" key="5">
    <source>
        <dbReference type="Google" id="ProtNLM"/>
    </source>
</evidence>
<dbReference type="GO" id="GO:0015629">
    <property type="term" value="C:actin cytoskeleton"/>
    <property type="evidence" value="ECO:0007669"/>
    <property type="project" value="TreeGrafter"/>
</dbReference>
<dbReference type="PANTHER" id="PTHR16091:SF1">
    <property type="entry name" value="TETRATRICOPEPTIDE REPEAT PROTEIN 17"/>
    <property type="match status" value="1"/>
</dbReference>